<accession>A0A2C6L8I1</accession>
<dbReference type="AlphaFoldDB" id="A0A2C6L8I1"/>
<name>A0A2C6L8I1_9APIC</name>
<feature type="chain" id="PRO_5012835582" description="Transmembrane protein" evidence="1">
    <location>
        <begin position="24"/>
        <end position="112"/>
    </location>
</feature>
<proteinExistence type="predicted"/>
<keyword evidence="1" id="KW-0732">Signal</keyword>
<dbReference type="RefSeq" id="XP_067925198.1">
    <property type="nucleotide sequence ID" value="XM_068062830.1"/>
</dbReference>
<dbReference type="GeneID" id="94426041"/>
<evidence type="ECO:0008006" key="4">
    <source>
        <dbReference type="Google" id="ProtNLM"/>
    </source>
</evidence>
<reference evidence="2 3" key="1">
    <citation type="journal article" date="2017" name="Int. J. Parasitol.">
        <title>The genome of the protozoan parasite Cystoisospora suis and a reverse vaccinology approach to identify vaccine candidates.</title>
        <authorList>
            <person name="Palmieri N."/>
            <person name="Shrestha A."/>
            <person name="Ruttkowski B."/>
            <person name="Beck T."/>
            <person name="Vogl C."/>
            <person name="Tomley F."/>
            <person name="Blake D.P."/>
            <person name="Joachim A."/>
        </authorList>
    </citation>
    <scope>NUCLEOTIDE SEQUENCE [LARGE SCALE GENOMIC DNA]</scope>
    <source>
        <strain evidence="2 3">Wien I</strain>
    </source>
</reference>
<sequence>MKFVTQLFVLLSFFLIVAISVRAQLAEDSEHIGKLPTEEEIDPMMAMEEEAEAARREESEPERLMGRRWGRGWGGYGYGYPSYGYGYPYYGYGYGYGYPAYGIGYGRHWGRW</sequence>
<dbReference type="Proteomes" id="UP000221165">
    <property type="component" value="Unassembled WGS sequence"/>
</dbReference>
<organism evidence="2 3">
    <name type="scientific">Cystoisospora suis</name>
    <dbReference type="NCBI Taxonomy" id="483139"/>
    <lineage>
        <taxon>Eukaryota</taxon>
        <taxon>Sar</taxon>
        <taxon>Alveolata</taxon>
        <taxon>Apicomplexa</taxon>
        <taxon>Conoidasida</taxon>
        <taxon>Coccidia</taxon>
        <taxon>Eucoccidiorida</taxon>
        <taxon>Eimeriorina</taxon>
        <taxon>Sarcocystidae</taxon>
        <taxon>Cystoisospora</taxon>
    </lineage>
</organism>
<dbReference type="EMBL" id="MIGC01001087">
    <property type="protein sequence ID" value="PHJ23523.1"/>
    <property type="molecule type" value="Genomic_DNA"/>
</dbReference>
<feature type="signal peptide" evidence="1">
    <location>
        <begin position="1"/>
        <end position="23"/>
    </location>
</feature>
<evidence type="ECO:0000256" key="1">
    <source>
        <dbReference type="SAM" id="SignalP"/>
    </source>
</evidence>
<gene>
    <name evidence="2" type="ORF">CSUI_002630</name>
</gene>
<protein>
    <recommendedName>
        <fullName evidence="4">Transmembrane protein</fullName>
    </recommendedName>
</protein>
<comment type="caution">
    <text evidence="2">The sequence shown here is derived from an EMBL/GenBank/DDBJ whole genome shotgun (WGS) entry which is preliminary data.</text>
</comment>
<dbReference type="VEuPathDB" id="ToxoDB:CSUI_002630"/>
<keyword evidence="3" id="KW-1185">Reference proteome</keyword>
<evidence type="ECO:0000313" key="2">
    <source>
        <dbReference type="EMBL" id="PHJ23523.1"/>
    </source>
</evidence>
<evidence type="ECO:0000313" key="3">
    <source>
        <dbReference type="Proteomes" id="UP000221165"/>
    </source>
</evidence>